<evidence type="ECO:0000256" key="6">
    <source>
        <dbReference type="SAM" id="MobiDB-lite"/>
    </source>
</evidence>
<feature type="compositionally biased region" description="Low complexity" evidence="6">
    <location>
        <begin position="15"/>
        <end position="31"/>
    </location>
</feature>
<feature type="transmembrane region" description="Helical" evidence="7">
    <location>
        <begin position="448"/>
        <end position="469"/>
    </location>
</feature>
<evidence type="ECO:0000256" key="2">
    <source>
        <dbReference type="ARBA" id="ARBA00022448"/>
    </source>
</evidence>
<feature type="transmembrane region" description="Helical" evidence="7">
    <location>
        <begin position="80"/>
        <end position="103"/>
    </location>
</feature>
<evidence type="ECO:0000256" key="5">
    <source>
        <dbReference type="ARBA" id="ARBA00023136"/>
    </source>
</evidence>
<feature type="domain" description="Major facilitator superfamily (MFS) profile" evidence="8">
    <location>
        <begin position="50"/>
        <end position="471"/>
    </location>
</feature>
<dbReference type="SUPFAM" id="SSF103473">
    <property type="entry name" value="MFS general substrate transporter"/>
    <property type="match status" value="1"/>
</dbReference>
<evidence type="ECO:0000259" key="8">
    <source>
        <dbReference type="PROSITE" id="PS50850"/>
    </source>
</evidence>
<evidence type="ECO:0000256" key="7">
    <source>
        <dbReference type="SAM" id="Phobius"/>
    </source>
</evidence>
<feature type="transmembrane region" description="Helical" evidence="7">
    <location>
        <begin position="115"/>
        <end position="135"/>
    </location>
</feature>
<dbReference type="PROSITE" id="PS50850">
    <property type="entry name" value="MFS"/>
    <property type="match status" value="1"/>
</dbReference>
<evidence type="ECO:0000313" key="10">
    <source>
        <dbReference type="Proteomes" id="UP001432128"/>
    </source>
</evidence>
<dbReference type="GO" id="GO:0005886">
    <property type="term" value="C:plasma membrane"/>
    <property type="evidence" value="ECO:0007669"/>
    <property type="project" value="UniProtKB-SubCell"/>
</dbReference>
<dbReference type="KEGG" id="whr:OG579_14635"/>
<dbReference type="PANTHER" id="PTHR23511:SF34">
    <property type="entry name" value="SYNAPTIC VESICLE GLYCOPROTEIN 2"/>
    <property type="match status" value="1"/>
</dbReference>
<keyword evidence="5 7" id="KW-0472">Membrane</keyword>
<dbReference type="Proteomes" id="UP001432128">
    <property type="component" value="Chromosome"/>
</dbReference>
<feature type="region of interest" description="Disordered" evidence="6">
    <location>
        <begin position="1"/>
        <end position="31"/>
    </location>
</feature>
<keyword evidence="4 7" id="KW-1133">Transmembrane helix</keyword>
<dbReference type="PANTHER" id="PTHR23511">
    <property type="entry name" value="SYNAPTIC VESICLE GLYCOPROTEIN 2"/>
    <property type="match status" value="1"/>
</dbReference>
<proteinExistence type="predicted"/>
<feature type="transmembrane region" description="Helical" evidence="7">
    <location>
        <begin position="214"/>
        <end position="233"/>
    </location>
</feature>
<dbReference type="InterPro" id="IPR020846">
    <property type="entry name" value="MFS_dom"/>
</dbReference>
<dbReference type="EMBL" id="CP108021">
    <property type="protein sequence ID" value="WUM18959.1"/>
    <property type="molecule type" value="Genomic_DNA"/>
</dbReference>
<dbReference type="Pfam" id="PF00083">
    <property type="entry name" value="Sugar_tr"/>
    <property type="match status" value="1"/>
</dbReference>
<comment type="subcellular location">
    <subcellularLocation>
        <location evidence="1">Cell membrane</location>
        <topology evidence="1">Multi-pass membrane protein</topology>
    </subcellularLocation>
</comment>
<keyword evidence="3 7" id="KW-0812">Transmembrane</keyword>
<dbReference type="InterPro" id="IPR005829">
    <property type="entry name" value="Sugar_transporter_CS"/>
</dbReference>
<evidence type="ECO:0000256" key="3">
    <source>
        <dbReference type="ARBA" id="ARBA00022692"/>
    </source>
</evidence>
<feature type="transmembrane region" description="Helical" evidence="7">
    <location>
        <begin position="422"/>
        <end position="442"/>
    </location>
</feature>
<organism evidence="9 10">
    <name type="scientific">Williamsia herbipolensis</name>
    <dbReference type="NCBI Taxonomy" id="1603258"/>
    <lineage>
        <taxon>Bacteria</taxon>
        <taxon>Bacillati</taxon>
        <taxon>Actinomycetota</taxon>
        <taxon>Actinomycetes</taxon>
        <taxon>Mycobacteriales</taxon>
        <taxon>Nocardiaceae</taxon>
        <taxon>Williamsia</taxon>
    </lineage>
</organism>
<dbReference type="PROSITE" id="PS00217">
    <property type="entry name" value="SUGAR_TRANSPORT_2"/>
    <property type="match status" value="1"/>
</dbReference>
<accession>A0AAU4JYU6</accession>
<name>A0AAU4JYU6_9NOCA</name>
<dbReference type="InterPro" id="IPR005828">
    <property type="entry name" value="MFS_sugar_transport-like"/>
</dbReference>
<keyword evidence="2" id="KW-0813">Transport</keyword>
<dbReference type="InterPro" id="IPR036259">
    <property type="entry name" value="MFS_trans_sf"/>
</dbReference>
<gene>
    <name evidence="9" type="ORF">OG579_14635</name>
</gene>
<feature type="transmembrane region" description="Helical" evidence="7">
    <location>
        <begin position="42"/>
        <end position="60"/>
    </location>
</feature>
<dbReference type="GO" id="GO:0022857">
    <property type="term" value="F:transmembrane transporter activity"/>
    <property type="evidence" value="ECO:0007669"/>
    <property type="project" value="InterPro"/>
</dbReference>
<protein>
    <submittedName>
        <fullName evidence="9">MFS transporter</fullName>
    </submittedName>
</protein>
<evidence type="ECO:0000256" key="1">
    <source>
        <dbReference type="ARBA" id="ARBA00004651"/>
    </source>
</evidence>
<feature type="transmembrane region" description="Helical" evidence="7">
    <location>
        <begin position="141"/>
        <end position="167"/>
    </location>
</feature>
<reference evidence="9 10" key="1">
    <citation type="submission" date="2022-10" db="EMBL/GenBank/DDBJ databases">
        <title>The complete genomes of actinobacterial strains from the NBC collection.</title>
        <authorList>
            <person name="Joergensen T.S."/>
            <person name="Alvarez Arevalo M."/>
            <person name="Sterndorff E.B."/>
            <person name="Faurdal D."/>
            <person name="Vuksanovic O."/>
            <person name="Mourched A.-S."/>
            <person name="Charusanti P."/>
            <person name="Shaw S."/>
            <person name="Blin K."/>
            <person name="Weber T."/>
        </authorList>
    </citation>
    <scope>NUCLEOTIDE SEQUENCE [LARGE SCALE GENOMIC DNA]</scope>
    <source>
        <strain evidence="9 10">NBC_00319</strain>
    </source>
</reference>
<sequence length="494" mass="51878">MSIPAPLTEPATLVPPASTDTTPPADHTPPAQGLTATLDKIGFTRVQAAVIFLLMAGLFFDSLEQNSTGAMGPLIKDSLGIGNAQLTLINTATVIGGLVGRLIGGYIADRWGRRVALSLNLLVYTLGGLISAAAVNYEMLLASRFIVGIGLGGEFTVGLAILAEVVATRHRGSLLATLNISSGGIGNIASFGFFLLVLGPLGGVLGGADHSWRWTYVILAVPAVLVVFFRRYLPESPRFLLSKGRVDEANRSLTRLASGSISGLRNPGPTKQFVTAEDALPHVKTSYAEVFKGRNLRRTAAIGSASWMSFGAQVTLLFLMPILLVSRGYSLSDSLLFTMIMNVGSLFGACTACYLASRVPRRITVMSAAVLGCIAAIAFAVFAQNVLLILVLGAIFQFFTMLLNTMLSVWTPELFPTSIRAMGASVVNGIGNVAGAVMPFAALFFFNIAGVAGVFFMIAAMYGLLVVAAKFGPETFGKSLEAATEAPADMPIAA</sequence>
<feature type="transmembrane region" description="Helical" evidence="7">
    <location>
        <begin position="388"/>
        <end position="410"/>
    </location>
</feature>
<dbReference type="AlphaFoldDB" id="A0AAU4JYU6"/>
<feature type="transmembrane region" description="Helical" evidence="7">
    <location>
        <begin position="335"/>
        <end position="356"/>
    </location>
</feature>
<feature type="transmembrane region" description="Helical" evidence="7">
    <location>
        <begin position="300"/>
        <end position="323"/>
    </location>
</feature>
<dbReference type="RefSeq" id="WP_328856526.1">
    <property type="nucleotide sequence ID" value="NZ_CP108021.1"/>
</dbReference>
<keyword evidence="10" id="KW-1185">Reference proteome</keyword>
<dbReference type="Gene3D" id="1.20.1250.20">
    <property type="entry name" value="MFS general substrate transporter like domains"/>
    <property type="match status" value="1"/>
</dbReference>
<evidence type="ECO:0000256" key="4">
    <source>
        <dbReference type="ARBA" id="ARBA00022989"/>
    </source>
</evidence>
<feature type="transmembrane region" description="Helical" evidence="7">
    <location>
        <begin position="363"/>
        <end position="382"/>
    </location>
</feature>
<evidence type="ECO:0000313" key="9">
    <source>
        <dbReference type="EMBL" id="WUM18959.1"/>
    </source>
</evidence>